<dbReference type="EMBL" id="JAGTJQ010000004">
    <property type="protein sequence ID" value="KAH7033168.1"/>
    <property type="molecule type" value="Genomic_DNA"/>
</dbReference>
<dbReference type="PANTHER" id="PTHR39199:SF1">
    <property type="entry name" value="BLR5128 PROTEIN"/>
    <property type="match status" value="1"/>
</dbReference>
<dbReference type="Pfam" id="PF10000">
    <property type="entry name" value="ACT_3"/>
    <property type="match status" value="1"/>
</dbReference>
<dbReference type="SUPFAM" id="SSF55021">
    <property type="entry name" value="ACT-like"/>
    <property type="match status" value="2"/>
</dbReference>
<evidence type="ECO:0000313" key="3">
    <source>
        <dbReference type="Proteomes" id="UP000756346"/>
    </source>
</evidence>
<evidence type="ECO:0000313" key="2">
    <source>
        <dbReference type="EMBL" id="KAH7033168.1"/>
    </source>
</evidence>
<name>A0A9P8Y8Z1_9PEZI</name>
<dbReference type="InterPro" id="IPR045865">
    <property type="entry name" value="ACT-like_dom_sf"/>
</dbReference>
<protein>
    <submittedName>
        <fullName evidence="2">Integron gene cassette protein</fullName>
    </submittedName>
</protein>
<dbReference type="PANTHER" id="PTHR39199">
    <property type="entry name" value="BLR5128 PROTEIN"/>
    <property type="match status" value="1"/>
</dbReference>
<feature type="domain" description="DUF2241" evidence="1">
    <location>
        <begin position="10"/>
        <end position="81"/>
    </location>
</feature>
<reference evidence="2" key="1">
    <citation type="journal article" date="2021" name="Nat. Commun.">
        <title>Genetic determinants of endophytism in the Arabidopsis root mycobiome.</title>
        <authorList>
            <person name="Mesny F."/>
            <person name="Miyauchi S."/>
            <person name="Thiergart T."/>
            <person name="Pickel B."/>
            <person name="Atanasova L."/>
            <person name="Karlsson M."/>
            <person name="Huettel B."/>
            <person name="Barry K.W."/>
            <person name="Haridas S."/>
            <person name="Chen C."/>
            <person name="Bauer D."/>
            <person name="Andreopoulos W."/>
            <person name="Pangilinan J."/>
            <person name="LaButti K."/>
            <person name="Riley R."/>
            <person name="Lipzen A."/>
            <person name="Clum A."/>
            <person name="Drula E."/>
            <person name="Henrissat B."/>
            <person name="Kohler A."/>
            <person name="Grigoriev I.V."/>
            <person name="Martin F.M."/>
            <person name="Hacquard S."/>
        </authorList>
    </citation>
    <scope>NUCLEOTIDE SEQUENCE</scope>
    <source>
        <strain evidence="2">MPI-CAGE-CH-0230</strain>
    </source>
</reference>
<evidence type="ECO:0000259" key="1">
    <source>
        <dbReference type="Pfam" id="PF10000"/>
    </source>
</evidence>
<accession>A0A9P8Y8Z1</accession>
<organism evidence="2 3">
    <name type="scientific">Microdochium trichocladiopsis</name>
    <dbReference type="NCBI Taxonomy" id="1682393"/>
    <lineage>
        <taxon>Eukaryota</taxon>
        <taxon>Fungi</taxon>
        <taxon>Dikarya</taxon>
        <taxon>Ascomycota</taxon>
        <taxon>Pezizomycotina</taxon>
        <taxon>Sordariomycetes</taxon>
        <taxon>Xylariomycetidae</taxon>
        <taxon>Xylariales</taxon>
        <taxon>Microdochiaceae</taxon>
        <taxon>Microdochium</taxon>
    </lineage>
</organism>
<dbReference type="Proteomes" id="UP000756346">
    <property type="component" value="Unassembled WGS sequence"/>
</dbReference>
<dbReference type="RefSeq" id="XP_046014000.1">
    <property type="nucleotide sequence ID" value="XM_046147790.1"/>
</dbReference>
<dbReference type="GeneID" id="70177336"/>
<dbReference type="GO" id="GO:0046394">
    <property type="term" value="P:carboxylic acid biosynthetic process"/>
    <property type="evidence" value="ECO:0007669"/>
    <property type="project" value="UniProtKB-ARBA"/>
</dbReference>
<dbReference type="Gene3D" id="3.30.2130.10">
    <property type="entry name" value="VC0802-like"/>
    <property type="match status" value="1"/>
</dbReference>
<proteinExistence type="predicted"/>
<dbReference type="AlphaFoldDB" id="A0A9P8Y8Z1"/>
<dbReference type="GO" id="GO:0006520">
    <property type="term" value="P:amino acid metabolic process"/>
    <property type="evidence" value="ECO:0007669"/>
    <property type="project" value="UniProtKB-ARBA"/>
</dbReference>
<gene>
    <name evidence="2" type="ORF">B0I36DRAFT_105763</name>
</gene>
<dbReference type="InterPro" id="IPR018717">
    <property type="entry name" value="DUF2241"/>
</dbReference>
<keyword evidence="3" id="KW-1185">Reference proteome</keyword>
<sequence length="152" mass="16802">MTGTGLVKHPGELSLQRLLATLTARLHPSTYVFAVVRDESKLPPLAKLQMLFREAESEGVTVILTREDAEAHNLEHAFPCKKITLNVNSSLDAVGFMAVIATRLASYDMGVNPVSAFYHDHLFVPLGREDEAMRILAELAEEKRRDAQESSA</sequence>
<comment type="caution">
    <text evidence="2">The sequence shown here is derived from an EMBL/GenBank/DDBJ whole genome shotgun (WGS) entry which is preliminary data.</text>
</comment>
<dbReference type="OrthoDB" id="10064407at2759"/>